<reference evidence="5" key="1">
    <citation type="submission" date="2016-06" db="UniProtKB">
        <authorList>
            <consortium name="WormBaseParasite"/>
        </authorList>
    </citation>
    <scope>IDENTIFICATION</scope>
</reference>
<dbReference type="AlphaFoldDB" id="A0A183IBR3"/>
<evidence type="ECO:0000256" key="1">
    <source>
        <dbReference type="SAM" id="Coils"/>
    </source>
</evidence>
<evidence type="ECO:0000313" key="3">
    <source>
        <dbReference type="EMBL" id="VDO93050.1"/>
    </source>
</evidence>
<dbReference type="Proteomes" id="UP000270296">
    <property type="component" value="Unassembled WGS sequence"/>
</dbReference>
<feature type="coiled-coil region" evidence="1">
    <location>
        <begin position="302"/>
        <end position="357"/>
    </location>
</feature>
<reference evidence="3 4" key="2">
    <citation type="submission" date="2018-11" db="EMBL/GenBank/DDBJ databases">
        <authorList>
            <consortium name="Pathogen Informatics"/>
        </authorList>
    </citation>
    <scope>NUCLEOTIDE SEQUENCE [LARGE SCALE GENOMIC DNA]</scope>
</reference>
<dbReference type="InterPro" id="IPR052812">
    <property type="entry name" value="Plant_DnaJ_domain"/>
</dbReference>
<keyword evidence="4" id="KW-1185">Reference proteome</keyword>
<evidence type="ECO:0000313" key="4">
    <source>
        <dbReference type="Proteomes" id="UP000270296"/>
    </source>
</evidence>
<dbReference type="CDD" id="cd06257">
    <property type="entry name" value="DnaJ"/>
    <property type="match status" value="1"/>
</dbReference>
<dbReference type="EMBL" id="UZAM01006695">
    <property type="protein sequence ID" value="VDO93050.1"/>
    <property type="molecule type" value="Genomic_DNA"/>
</dbReference>
<dbReference type="PROSITE" id="PS50076">
    <property type="entry name" value="DNAJ_2"/>
    <property type="match status" value="1"/>
</dbReference>
<gene>
    <name evidence="3" type="ORF">SBAD_LOCUS1057</name>
</gene>
<keyword evidence="1" id="KW-0175">Coiled coil</keyword>
<proteinExistence type="predicted"/>
<dbReference type="SMART" id="SM00271">
    <property type="entry name" value="DnaJ"/>
    <property type="match status" value="1"/>
</dbReference>
<name>A0A183IBR3_9BILA</name>
<feature type="domain" description="J" evidence="2">
    <location>
        <begin position="16"/>
        <end position="81"/>
    </location>
</feature>
<organism evidence="5">
    <name type="scientific">Soboliphyme baturini</name>
    <dbReference type="NCBI Taxonomy" id="241478"/>
    <lineage>
        <taxon>Eukaryota</taxon>
        <taxon>Metazoa</taxon>
        <taxon>Ecdysozoa</taxon>
        <taxon>Nematoda</taxon>
        <taxon>Enoplea</taxon>
        <taxon>Dorylaimia</taxon>
        <taxon>Dioctophymatida</taxon>
        <taxon>Dioctophymatoidea</taxon>
        <taxon>Soboliphymatidae</taxon>
        <taxon>Soboliphyme</taxon>
    </lineage>
</organism>
<dbReference type="InterPro" id="IPR001623">
    <property type="entry name" value="DnaJ_domain"/>
</dbReference>
<dbReference type="PROSITE" id="PS00636">
    <property type="entry name" value="DNAJ_1"/>
    <property type="match status" value="1"/>
</dbReference>
<evidence type="ECO:0000259" key="2">
    <source>
        <dbReference type="PROSITE" id="PS50076"/>
    </source>
</evidence>
<dbReference type="Gene3D" id="1.10.287.110">
    <property type="entry name" value="DnaJ domain"/>
    <property type="match status" value="1"/>
</dbReference>
<protein>
    <submittedName>
        <fullName evidence="5">J domain-containing protein</fullName>
    </submittedName>
</protein>
<dbReference type="WBParaSite" id="SBAD_0000108901-mRNA-1">
    <property type="protein sequence ID" value="SBAD_0000108901-mRNA-1"/>
    <property type="gene ID" value="SBAD_0000108901"/>
</dbReference>
<dbReference type="InterPro" id="IPR018253">
    <property type="entry name" value="DnaJ_domain_CS"/>
</dbReference>
<dbReference type="PRINTS" id="PR00625">
    <property type="entry name" value="JDOMAIN"/>
</dbReference>
<sequence>MSATPEFHQPVEEENDFYKLLGVEKFASESEIKAAYRKLAFKYHPDKNPGSSEAAEKFKKISIAYAVLSDPTRRRQYDLTGPSKALSDFECLDVDQVGGVGRVVCALFTKLGIPIPTQVSPKVLAVAKDLAKAEGNATHPIVELCINQLVSDRVQRQEANFYCINLTQSDCDNGIVLVCRSHSESKFKIILFDKEGDVRQIQESFRRKQATRKKHCTSAEMYFISSALLRLSEFSALKFFNEAEQDVPIEFHLLDGLEQGPSVNLQPGKHIFCIYGDNWINDVKYEVSVLLAGDGLHVVNSIQEMEKSLYKLKMNMADFQKEYMEAKNRFLAVSNQFEEYTKSIKELLDDRERLYEQYLDVLSANVRVKESFQNPGLLKGFMSSVTSAFSSK</sequence>
<accession>A0A183IBR3</accession>
<dbReference type="OrthoDB" id="10250354at2759"/>
<dbReference type="SUPFAM" id="SSF46565">
    <property type="entry name" value="Chaperone J-domain"/>
    <property type="match status" value="1"/>
</dbReference>
<dbReference type="InterPro" id="IPR036869">
    <property type="entry name" value="J_dom_sf"/>
</dbReference>
<dbReference type="PANTHER" id="PTHR44272:SF3">
    <property type="entry name" value="J DOMAIN-CONTAINING PROTEIN"/>
    <property type="match status" value="1"/>
</dbReference>
<dbReference type="PANTHER" id="PTHR44272">
    <property type="entry name" value="DNAJ DOMAIN (PROKARYOTIC HEAT SHOCK PROTEIN)"/>
    <property type="match status" value="1"/>
</dbReference>
<dbReference type="Pfam" id="PF00226">
    <property type="entry name" value="DnaJ"/>
    <property type="match status" value="1"/>
</dbReference>
<evidence type="ECO:0000313" key="5">
    <source>
        <dbReference type="WBParaSite" id="SBAD_0000108901-mRNA-1"/>
    </source>
</evidence>